<name>A0A9Q0DQY6_9TELE</name>
<evidence type="ECO:0000313" key="2">
    <source>
        <dbReference type="Proteomes" id="UP001148018"/>
    </source>
</evidence>
<comment type="caution">
    <text evidence="1">The sequence shown here is derived from an EMBL/GenBank/DDBJ whole genome shotgun (WGS) entry which is preliminary data.</text>
</comment>
<evidence type="ECO:0000313" key="1">
    <source>
        <dbReference type="EMBL" id="KAJ3591978.1"/>
    </source>
</evidence>
<gene>
    <name evidence="1" type="ORF">NHX12_007108</name>
</gene>
<dbReference type="AlphaFoldDB" id="A0A9Q0DQY6"/>
<dbReference type="Proteomes" id="UP001148018">
    <property type="component" value="Unassembled WGS sequence"/>
</dbReference>
<dbReference type="OrthoDB" id="8986812at2759"/>
<proteinExistence type="predicted"/>
<keyword evidence="2" id="KW-1185">Reference proteome</keyword>
<reference evidence="1" key="1">
    <citation type="submission" date="2022-07" db="EMBL/GenBank/DDBJ databases">
        <title>Chromosome-level genome of Muraenolepis orangiensis.</title>
        <authorList>
            <person name="Kim J."/>
        </authorList>
    </citation>
    <scope>NUCLEOTIDE SEQUENCE</scope>
    <source>
        <strain evidence="1">KU_S4_2022</strain>
        <tissue evidence="1">Muscle</tissue>
    </source>
</reference>
<dbReference type="EMBL" id="JANIIK010000113">
    <property type="protein sequence ID" value="KAJ3591978.1"/>
    <property type="molecule type" value="Genomic_DNA"/>
</dbReference>
<protein>
    <submittedName>
        <fullName evidence="1">Uncharacterized protein</fullName>
    </submittedName>
</protein>
<accession>A0A9Q0DQY6</accession>
<organism evidence="1 2">
    <name type="scientific">Muraenolepis orangiensis</name>
    <name type="common">Patagonian moray cod</name>
    <dbReference type="NCBI Taxonomy" id="630683"/>
    <lineage>
        <taxon>Eukaryota</taxon>
        <taxon>Metazoa</taxon>
        <taxon>Chordata</taxon>
        <taxon>Craniata</taxon>
        <taxon>Vertebrata</taxon>
        <taxon>Euteleostomi</taxon>
        <taxon>Actinopterygii</taxon>
        <taxon>Neopterygii</taxon>
        <taxon>Teleostei</taxon>
        <taxon>Neoteleostei</taxon>
        <taxon>Acanthomorphata</taxon>
        <taxon>Zeiogadaria</taxon>
        <taxon>Gadariae</taxon>
        <taxon>Gadiformes</taxon>
        <taxon>Muraenolepidoidei</taxon>
        <taxon>Muraenolepididae</taxon>
        <taxon>Muraenolepis</taxon>
    </lineage>
</organism>
<sequence length="173" mass="19051">MVHAATDHYRDIFREKVVDVGEGEAWLDLLTQRVPSNDAKALEPRSPSKELEGALDGMNRRKLPGIDGLPVEFFLTFGTYSGPWLPQGNVCRGGDGEARHVGLSCREGGMGQGGNMARAGGPQDLVSRNRDSGAEGVIRRVEAEVKGRVRRDIEKWGKHAALERWKGGFGWIW</sequence>